<keyword evidence="5" id="KW-0808">Transferase</keyword>
<evidence type="ECO:0000259" key="4">
    <source>
        <dbReference type="Pfam" id="PF02397"/>
    </source>
</evidence>
<evidence type="ECO:0000313" key="6">
    <source>
        <dbReference type="Proteomes" id="UP000618591"/>
    </source>
</evidence>
<accession>A0ABQ1FYZ4</accession>
<dbReference type="Proteomes" id="UP000618591">
    <property type="component" value="Unassembled WGS sequence"/>
</dbReference>
<evidence type="ECO:0000256" key="1">
    <source>
        <dbReference type="ARBA" id="ARBA00006464"/>
    </source>
</evidence>
<dbReference type="GO" id="GO:0016740">
    <property type="term" value="F:transferase activity"/>
    <property type="evidence" value="ECO:0007669"/>
    <property type="project" value="UniProtKB-KW"/>
</dbReference>
<keyword evidence="6" id="KW-1185">Reference proteome</keyword>
<keyword evidence="2" id="KW-0270">Exopolysaccharide synthesis</keyword>
<organism evidence="5 6">
    <name type="scientific">Sphingomonas psychrolutea</name>
    <dbReference type="NCBI Taxonomy" id="1259676"/>
    <lineage>
        <taxon>Bacteria</taxon>
        <taxon>Pseudomonadati</taxon>
        <taxon>Pseudomonadota</taxon>
        <taxon>Alphaproteobacteria</taxon>
        <taxon>Sphingomonadales</taxon>
        <taxon>Sphingomonadaceae</taxon>
        <taxon>Sphingomonas</taxon>
    </lineage>
</organism>
<comment type="caution">
    <text evidence="5">The sequence shown here is derived from an EMBL/GenBank/DDBJ whole genome shotgun (WGS) entry which is preliminary data.</text>
</comment>
<feature type="transmembrane region" description="Helical" evidence="3">
    <location>
        <begin position="88"/>
        <end position="109"/>
    </location>
</feature>
<keyword evidence="3" id="KW-1133">Transmembrane helix</keyword>
<evidence type="ECO:0000256" key="3">
    <source>
        <dbReference type="SAM" id="Phobius"/>
    </source>
</evidence>
<feature type="domain" description="Bacterial sugar transferase" evidence="4">
    <location>
        <begin position="216"/>
        <end position="404"/>
    </location>
</feature>
<comment type="similarity">
    <text evidence="1">Belongs to the bacterial sugar transferase family.</text>
</comment>
<dbReference type="PANTHER" id="PTHR30576:SF0">
    <property type="entry name" value="UNDECAPRENYL-PHOSPHATE N-ACETYLGALACTOSAMINYL 1-PHOSPHATE TRANSFERASE-RELATED"/>
    <property type="match status" value="1"/>
</dbReference>
<evidence type="ECO:0000256" key="2">
    <source>
        <dbReference type="ARBA" id="ARBA00023169"/>
    </source>
</evidence>
<keyword evidence="3" id="KW-0812">Transmembrane</keyword>
<dbReference type="PANTHER" id="PTHR30576">
    <property type="entry name" value="COLANIC BIOSYNTHESIS UDP-GLUCOSE LIPID CARRIER TRANSFERASE"/>
    <property type="match status" value="1"/>
</dbReference>
<keyword evidence="3" id="KW-0472">Membrane</keyword>
<proteinExistence type="inferred from homology"/>
<feature type="transmembrane region" description="Helical" evidence="3">
    <location>
        <begin position="62"/>
        <end position="82"/>
    </location>
</feature>
<protein>
    <submittedName>
        <fullName evidence="5">Glycosyl transferase</fullName>
    </submittedName>
</protein>
<dbReference type="EMBL" id="BMDW01000001">
    <property type="protein sequence ID" value="GGA34207.1"/>
    <property type="molecule type" value="Genomic_DNA"/>
</dbReference>
<evidence type="ECO:0000313" key="5">
    <source>
        <dbReference type="EMBL" id="GGA34207.1"/>
    </source>
</evidence>
<name>A0ABQ1FYZ4_9SPHN</name>
<sequence length="410" mass="46357">MIAVVLPSTVRGLFDSRDFDYFSRTILEYGNSRNSLIASFVGLFVGVALFRRLCNFPGVRSYEYVLPSFFMSYGIVTAALLIFRLEYIVSVVATSFALAVMTFFVICYLSQRYTAYVFHVVPCGDMSRLHGIPHVEWDYLCEPVLPKMPGAGIVVDLRAEIGDEWERLLAEAALAGVPVYHCKQLLESITGQVQIEHISENSLGSLNPNDGYGKVKQGIDLLIALVALPMFSPLLLLIALAIRLDSPGPVLFRQLRMGFRGHPFQVYKFRTMRPVTAPGTNDDARRAAITQSDDDRITRIGRFLRRTRIDEIPQILNILRGEMSWIGPRPEAMALSGWYQSEISFYSYRHVVKPGITGWAQVNQGHVAEIHDVHYKLCYDFYYIKYLSAWLDTLILFRTIRTVITGSGAK</sequence>
<feature type="transmembrane region" description="Helical" evidence="3">
    <location>
        <begin position="221"/>
        <end position="242"/>
    </location>
</feature>
<dbReference type="Pfam" id="PF02397">
    <property type="entry name" value="Bac_transf"/>
    <property type="match status" value="1"/>
</dbReference>
<dbReference type="InterPro" id="IPR003362">
    <property type="entry name" value="Bact_transf"/>
</dbReference>
<reference evidence="6" key="1">
    <citation type="journal article" date="2019" name="Int. J. Syst. Evol. Microbiol.">
        <title>The Global Catalogue of Microorganisms (GCM) 10K type strain sequencing project: providing services to taxonomists for standard genome sequencing and annotation.</title>
        <authorList>
            <consortium name="The Broad Institute Genomics Platform"/>
            <consortium name="The Broad Institute Genome Sequencing Center for Infectious Disease"/>
            <person name="Wu L."/>
            <person name="Ma J."/>
        </authorList>
    </citation>
    <scope>NUCLEOTIDE SEQUENCE [LARGE SCALE GENOMIC DNA]</scope>
    <source>
        <strain evidence="6">CGMCC 1.10106</strain>
    </source>
</reference>
<feature type="transmembrane region" description="Helical" evidence="3">
    <location>
        <begin position="32"/>
        <end position="50"/>
    </location>
</feature>
<dbReference type="RefSeq" id="WP_229732729.1">
    <property type="nucleotide sequence ID" value="NZ_BMDW01000001.1"/>
</dbReference>
<gene>
    <name evidence="5" type="primary">wcaJ</name>
    <name evidence="5" type="ORF">GCM10011395_00640</name>
</gene>